<sequence>MFDDYANSVAGCIDSPWLIASDNWQDIGLLPLGFPDCFQSVLQRDYGHHERTTFPFEIRSRTCRFNGTVKVVIGQSSASFRSRSETTANDCAVSSLEEELAMEFPVLQHVNLLKTPVTTASCATTGLSWSTNTTQH</sequence>
<dbReference type="RefSeq" id="WP_128647500.1">
    <property type="nucleotide sequence ID" value="NZ_FPBD01000004.1"/>
</dbReference>
<organism evidence="1 2">
    <name type="scientific">Pseudovibrio denitrificans</name>
    <dbReference type="NCBI Taxonomy" id="258256"/>
    <lineage>
        <taxon>Bacteria</taxon>
        <taxon>Pseudomonadati</taxon>
        <taxon>Pseudomonadota</taxon>
        <taxon>Alphaproteobacteria</taxon>
        <taxon>Hyphomicrobiales</taxon>
        <taxon>Stappiaceae</taxon>
        <taxon>Pseudovibrio</taxon>
    </lineage>
</organism>
<evidence type="ECO:0000313" key="1">
    <source>
        <dbReference type="EMBL" id="SFT91101.1"/>
    </source>
</evidence>
<evidence type="ECO:0000313" key="2">
    <source>
        <dbReference type="Proteomes" id="UP000183371"/>
    </source>
</evidence>
<reference evidence="2" key="1">
    <citation type="submission" date="2016-10" db="EMBL/GenBank/DDBJ databases">
        <authorList>
            <person name="Varghese N."/>
            <person name="Submissions S."/>
        </authorList>
    </citation>
    <scope>NUCLEOTIDE SEQUENCE [LARGE SCALE GENOMIC DNA]</scope>
    <source>
        <strain evidence="2">DSM 17465</strain>
    </source>
</reference>
<dbReference type="Proteomes" id="UP000183371">
    <property type="component" value="Unassembled WGS sequence"/>
</dbReference>
<accession>A0A1I7BVI1</accession>
<gene>
    <name evidence="1" type="ORF">SAMN05444141_104380</name>
</gene>
<dbReference type="AlphaFoldDB" id="A0A1I7BVI1"/>
<name>A0A1I7BVI1_9HYPH</name>
<dbReference type="EMBL" id="FPBD01000004">
    <property type="protein sequence ID" value="SFT91101.1"/>
    <property type="molecule type" value="Genomic_DNA"/>
</dbReference>
<proteinExistence type="predicted"/>
<protein>
    <submittedName>
        <fullName evidence="1">Uncharacterized protein</fullName>
    </submittedName>
</protein>
<keyword evidence="2" id="KW-1185">Reference proteome</keyword>